<proteinExistence type="predicted"/>
<keyword evidence="3" id="KW-1185">Reference proteome</keyword>
<evidence type="ECO:0000313" key="2">
    <source>
        <dbReference type="EMBL" id="MDX8148892.1"/>
    </source>
</evidence>
<dbReference type="GO" id="GO:0003746">
    <property type="term" value="F:translation elongation factor activity"/>
    <property type="evidence" value="ECO:0007669"/>
    <property type="project" value="UniProtKB-KW"/>
</dbReference>
<accession>A0ABU4VC00</accession>
<keyword evidence="2" id="KW-0648">Protein biosynthesis</keyword>
<dbReference type="RefSeq" id="WP_319980861.1">
    <property type="nucleotide sequence ID" value="NZ_JAXAVU010000016.1"/>
</dbReference>
<dbReference type="Proteomes" id="UP001285352">
    <property type="component" value="Unassembled WGS sequence"/>
</dbReference>
<reference evidence="2 3" key="2">
    <citation type="submission" date="2023-11" db="EMBL/GenBank/DDBJ databases">
        <authorList>
            <person name="Lara A.C."/>
            <person name="Chronakova A."/>
        </authorList>
    </citation>
    <scope>NUCLEOTIDE SEQUENCE [LARGE SCALE GENOMIC DNA]</scope>
    <source>
        <strain evidence="2 3">BCCO 10_0061</strain>
    </source>
</reference>
<evidence type="ECO:0000313" key="3">
    <source>
        <dbReference type="Proteomes" id="UP001285352"/>
    </source>
</evidence>
<dbReference type="SUPFAM" id="SSF54534">
    <property type="entry name" value="FKBP-like"/>
    <property type="match status" value="1"/>
</dbReference>
<dbReference type="EMBL" id="JAXAVU010000016">
    <property type="protein sequence ID" value="MDX8148892.1"/>
    <property type="molecule type" value="Genomic_DNA"/>
</dbReference>
<dbReference type="InterPro" id="IPR001437">
    <property type="entry name" value="Tscrpt_elong_fac_GreA/B_C"/>
</dbReference>
<keyword evidence="2" id="KW-0251">Elongation factor</keyword>
<feature type="domain" description="Transcription elongation factor GreA/GreB C-terminal" evidence="1">
    <location>
        <begin position="73"/>
        <end position="142"/>
    </location>
</feature>
<reference evidence="2 3" key="1">
    <citation type="submission" date="2023-11" db="EMBL/GenBank/DDBJ databases">
        <title>Lentzea sokolovensis, sp. nov., Lentzea kristufkii, sp. nov., and Lentzea miocenensis, sp. nov., rare actinobacteria from Sokolov Coal Basin, Miocene lacustrine sediment, Czech Republic.</title>
        <authorList>
            <person name="Lara A."/>
            <person name="Kotroba L."/>
            <person name="Nouioui I."/>
            <person name="Neumann-Schaal M."/>
            <person name="Mast Y."/>
            <person name="Chronakova A."/>
        </authorList>
    </citation>
    <scope>NUCLEOTIDE SEQUENCE [LARGE SCALE GENOMIC DNA]</scope>
    <source>
        <strain evidence="2 3">BCCO 10_0061</strain>
    </source>
</reference>
<dbReference type="Pfam" id="PF01272">
    <property type="entry name" value="GreA_GreB"/>
    <property type="match status" value="1"/>
</dbReference>
<protein>
    <submittedName>
        <fullName evidence="2">GreA/GreB family elongation factor</fullName>
    </submittedName>
</protein>
<dbReference type="Gene3D" id="3.10.50.30">
    <property type="entry name" value="Transcription elongation factor, GreA/GreB, C-terminal domain"/>
    <property type="match status" value="1"/>
</dbReference>
<name>A0ABU4VC00_9PSEU</name>
<dbReference type="InterPro" id="IPR036953">
    <property type="entry name" value="GreA/GreB_C_sf"/>
</dbReference>
<gene>
    <name evidence="2" type="ORF">SK854_42715</name>
</gene>
<evidence type="ECO:0000259" key="1">
    <source>
        <dbReference type="Pfam" id="PF01272"/>
    </source>
</evidence>
<sequence>MTSTTPRVWLTPQAHHRLRNELVTLLSPVRSRLGEESSESDFLSQRDREARIRQIKDLLTNAIVGEDPPDDGIAEPGMVLTVSFDDTGESDTFLLGARGAEHGTIEVFSPDSPLGAAVNGARQGEQRAYRTPSGTTVRVTLLNAVPYGQAREEEVR</sequence>
<organism evidence="2 3">
    <name type="scientific">Lentzea sokolovensis</name>
    <dbReference type="NCBI Taxonomy" id="3095429"/>
    <lineage>
        <taxon>Bacteria</taxon>
        <taxon>Bacillati</taxon>
        <taxon>Actinomycetota</taxon>
        <taxon>Actinomycetes</taxon>
        <taxon>Pseudonocardiales</taxon>
        <taxon>Pseudonocardiaceae</taxon>
        <taxon>Lentzea</taxon>
    </lineage>
</organism>
<comment type="caution">
    <text evidence="2">The sequence shown here is derived from an EMBL/GenBank/DDBJ whole genome shotgun (WGS) entry which is preliminary data.</text>
</comment>